<dbReference type="PANTHER" id="PTHR31143:SF2">
    <property type="entry name" value="FR47-LIKE DOMAIN-CONTAINING PROTEIN-RELATED"/>
    <property type="match status" value="1"/>
</dbReference>
<dbReference type="GO" id="GO:0016747">
    <property type="term" value="F:acyltransferase activity, transferring groups other than amino-acyl groups"/>
    <property type="evidence" value="ECO:0007669"/>
    <property type="project" value="InterPro"/>
</dbReference>
<comment type="caution">
    <text evidence="2">The sequence shown here is derived from an EMBL/GenBank/DDBJ whole genome shotgun (WGS) entry which is preliminary data.</text>
</comment>
<dbReference type="PROSITE" id="PS51186">
    <property type="entry name" value="GNAT"/>
    <property type="match status" value="1"/>
</dbReference>
<evidence type="ECO:0000313" key="3">
    <source>
        <dbReference type="Proteomes" id="UP000261023"/>
    </source>
</evidence>
<organism evidence="2 3">
    <name type="scientific">Hungatella hathewayi</name>
    <dbReference type="NCBI Taxonomy" id="154046"/>
    <lineage>
        <taxon>Bacteria</taxon>
        <taxon>Bacillati</taxon>
        <taxon>Bacillota</taxon>
        <taxon>Clostridia</taxon>
        <taxon>Lachnospirales</taxon>
        <taxon>Lachnospiraceae</taxon>
        <taxon>Hungatella</taxon>
    </lineage>
</organism>
<dbReference type="InterPro" id="IPR016181">
    <property type="entry name" value="Acyl_CoA_acyltransferase"/>
</dbReference>
<dbReference type="InterPro" id="IPR000182">
    <property type="entry name" value="GNAT_dom"/>
</dbReference>
<evidence type="ECO:0000259" key="1">
    <source>
        <dbReference type="PROSITE" id="PS51186"/>
    </source>
</evidence>
<dbReference type="PANTHER" id="PTHR31143">
    <property type="match status" value="1"/>
</dbReference>
<dbReference type="InterPro" id="IPR027365">
    <property type="entry name" value="GNAT_acetyltra_YdfB-like"/>
</dbReference>
<sequence>MIMFDLNKKYFKDMQHIVYKQWDNIEINAVLNGINPGWVFVNEQINPKTALLWSRGIEGFYFIGEPDNDQFNQNACDFVMNILDKRIRQSGLNYFEVSGDRPEWDSILEQIFDKQELIKSRQCVYKFDLERWKDHEMRSDQKGVTVYRIDKSFFQNRIENFSFVEDEILRWWNSLEHFFEHAFGYCVVCDEIIVSYCLTNFVYGNTYTLGIETLKDYRRKGYCQIAVEAFITDLLEHDSVPYWDCMYTKVASRKLAEKIGFYLDHTYALYRILLSEEE</sequence>
<proteinExistence type="predicted"/>
<accession>A0A3E3DQJ7</accession>
<dbReference type="OrthoDB" id="7054616at2"/>
<keyword evidence="2" id="KW-0808">Transferase</keyword>
<dbReference type="SUPFAM" id="SSF55729">
    <property type="entry name" value="Acyl-CoA N-acyltransferases (Nat)"/>
    <property type="match status" value="1"/>
</dbReference>
<feature type="domain" description="N-acetyltransferase" evidence="1">
    <location>
        <begin position="144"/>
        <end position="278"/>
    </location>
</feature>
<evidence type="ECO:0000313" key="2">
    <source>
        <dbReference type="EMBL" id="RGD71590.1"/>
    </source>
</evidence>
<protein>
    <submittedName>
        <fullName evidence="2">GNAT family N-acetyltransferase</fullName>
    </submittedName>
</protein>
<dbReference type="Pfam" id="PF12746">
    <property type="entry name" value="GNAT_acetyltran"/>
    <property type="match status" value="1"/>
</dbReference>
<dbReference type="EMBL" id="QTJW01000003">
    <property type="protein sequence ID" value="RGD71590.1"/>
    <property type="molecule type" value="Genomic_DNA"/>
</dbReference>
<reference evidence="2 3" key="1">
    <citation type="submission" date="2018-08" db="EMBL/GenBank/DDBJ databases">
        <title>A genome reference for cultivated species of the human gut microbiota.</title>
        <authorList>
            <person name="Zou Y."/>
            <person name="Xue W."/>
            <person name="Luo G."/>
        </authorList>
    </citation>
    <scope>NUCLEOTIDE SEQUENCE [LARGE SCALE GENOMIC DNA]</scope>
    <source>
        <strain evidence="2 3">AF19-13AC</strain>
    </source>
</reference>
<dbReference type="Gene3D" id="3.40.630.30">
    <property type="match status" value="1"/>
</dbReference>
<gene>
    <name evidence="2" type="ORF">DWX31_04715</name>
</gene>
<name>A0A3E3DQJ7_9FIRM</name>
<dbReference type="RefSeq" id="WP_025531949.1">
    <property type="nucleotide sequence ID" value="NZ_QTJW01000003.1"/>
</dbReference>
<dbReference type="Proteomes" id="UP000261023">
    <property type="component" value="Unassembled WGS sequence"/>
</dbReference>
<dbReference type="AlphaFoldDB" id="A0A3E3DQJ7"/>